<evidence type="ECO:0008006" key="3">
    <source>
        <dbReference type="Google" id="ProtNLM"/>
    </source>
</evidence>
<dbReference type="OrthoDB" id="9146593at2"/>
<evidence type="ECO:0000313" key="2">
    <source>
        <dbReference type="Proteomes" id="UP000317648"/>
    </source>
</evidence>
<proteinExistence type="predicted"/>
<dbReference type="AlphaFoldDB" id="A0A518DRK4"/>
<gene>
    <name evidence="1" type="ORF">Pla8534_22440</name>
</gene>
<dbReference type="KEGG" id="lcre:Pla8534_22440"/>
<keyword evidence="2" id="KW-1185">Reference proteome</keyword>
<reference evidence="1 2" key="1">
    <citation type="submission" date="2019-02" db="EMBL/GenBank/DDBJ databases">
        <title>Deep-cultivation of Planctomycetes and their phenomic and genomic characterization uncovers novel biology.</title>
        <authorList>
            <person name="Wiegand S."/>
            <person name="Jogler M."/>
            <person name="Boedeker C."/>
            <person name="Pinto D."/>
            <person name="Vollmers J."/>
            <person name="Rivas-Marin E."/>
            <person name="Kohn T."/>
            <person name="Peeters S.H."/>
            <person name="Heuer A."/>
            <person name="Rast P."/>
            <person name="Oberbeckmann S."/>
            <person name="Bunk B."/>
            <person name="Jeske O."/>
            <person name="Meyerdierks A."/>
            <person name="Storesund J.E."/>
            <person name="Kallscheuer N."/>
            <person name="Luecker S."/>
            <person name="Lage O.M."/>
            <person name="Pohl T."/>
            <person name="Merkel B.J."/>
            <person name="Hornburger P."/>
            <person name="Mueller R.-W."/>
            <person name="Bruemmer F."/>
            <person name="Labrenz M."/>
            <person name="Spormann A.M."/>
            <person name="Op den Camp H."/>
            <person name="Overmann J."/>
            <person name="Amann R."/>
            <person name="Jetten M.S.M."/>
            <person name="Mascher T."/>
            <person name="Medema M.H."/>
            <person name="Devos D.P."/>
            <person name="Kaster A.-K."/>
            <person name="Ovreas L."/>
            <person name="Rohde M."/>
            <person name="Galperin M.Y."/>
            <person name="Jogler C."/>
        </authorList>
    </citation>
    <scope>NUCLEOTIDE SEQUENCE [LARGE SCALE GENOMIC DNA]</scope>
    <source>
        <strain evidence="1 2">Pla85_3_4</strain>
    </source>
</reference>
<dbReference type="Proteomes" id="UP000317648">
    <property type="component" value="Chromosome"/>
</dbReference>
<sequence length="453" mass="51044">MKPTSQHIPLDRRSFLRSAATGVVVGLPFLEAMSRNSRSVVNAGEIADDERPRRSVFTFWGLGMNGRDYTPKETGRDYQLTPILQPLAPHRDDLTVISGLKLTHSGGHGGDRTFLTGTATHAADTKLRVSADQELAEIVGGQTRFPSLQLGVRRGTGFGAPQDNTLSWTRSGTPLPAENRPHVLFDKLFRPDTPESLAQREQSFARQQSVLDSVREEARRLSESLGKNDRQKLEEYFTSIRDLEKRMAFDQQWLYQPKPQVDPIDFGDEQGLDPDKTNLDYRRYQRLMFDVIALALQTDSTRVISYMARKDNSDGTGAYRKETNNPYGYHTMTHHGEDPDKLKWWTIVDTHYMEEWAYFLDRMKSVKEGTGNLLDHTLVAWGSSGGTINAHNNHHLPTMLCGGSRLGVKHQGHLIREDNYLGNLWQTMFGVMGAPTPDNFQDGEADGVITELV</sequence>
<dbReference type="EMBL" id="CP036433">
    <property type="protein sequence ID" value="QDU94453.1"/>
    <property type="molecule type" value="Genomic_DNA"/>
</dbReference>
<evidence type="ECO:0000313" key="1">
    <source>
        <dbReference type="EMBL" id="QDU94453.1"/>
    </source>
</evidence>
<dbReference type="Pfam" id="PF07586">
    <property type="entry name" value="HXXSHH"/>
    <property type="match status" value="1"/>
</dbReference>
<protein>
    <recommendedName>
        <fullName evidence="3">DUF1552 domain-containing protein</fullName>
    </recommendedName>
</protein>
<dbReference type="InterPro" id="IPR011447">
    <property type="entry name" value="DUF1552"/>
</dbReference>
<accession>A0A518DRK4</accession>
<name>A0A518DRK4_9BACT</name>
<organism evidence="1 2">
    <name type="scientific">Lignipirellula cremea</name>
    <dbReference type="NCBI Taxonomy" id="2528010"/>
    <lineage>
        <taxon>Bacteria</taxon>
        <taxon>Pseudomonadati</taxon>
        <taxon>Planctomycetota</taxon>
        <taxon>Planctomycetia</taxon>
        <taxon>Pirellulales</taxon>
        <taxon>Pirellulaceae</taxon>
        <taxon>Lignipirellula</taxon>
    </lineage>
</organism>
<dbReference type="RefSeq" id="WP_145052881.1">
    <property type="nucleotide sequence ID" value="NZ_CP036433.1"/>
</dbReference>